<evidence type="ECO:0008006" key="4">
    <source>
        <dbReference type="Google" id="ProtNLM"/>
    </source>
</evidence>
<dbReference type="AlphaFoldDB" id="A0A8H7T4S4"/>
<dbReference type="EMBL" id="JAFJYH010000382">
    <property type="protein sequence ID" value="KAG4412382.1"/>
    <property type="molecule type" value="Genomic_DNA"/>
</dbReference>
<accession>A0A8H7T4S4</accession>
<comment type="similarity">
    <text evidence="1">Belongs to the fungal fucose-specific lectin family.</text>
</comment>
<organism evidence="2 3">
    <name type="scientific">Cadophora malorum</name>
    <dbReference type="NCBI Taxonomy" id="108018"/>
    <lineage>
        <taxon>Eukaryota</taxon>
        <taxon>Fungi</taxon>
        <taxon>Dikarya</taxon>
        <taxon>Ascomycota</taxon>
        <taxon>Pezizomycotina</taxon>
        <taxon>Leotiomycetes</taxon>
        <taxon>Helotiales</taxon>
        <taxon>Ploettnerulaceae</taxon>
        <taxon>Cadophora</taxon>
    </lineage>
</organism>
<comment type="caution">
    <text evidence="2">The sequence shown here is derived from an EMBL/GenBank/DDBJ whole genome shotgun (WGS) entry which is preliminary data.</text>
</comment>
<evidence type="ECO:0000256" key="1">
    <source>
        <dbReference type="ARBA" id="ARBA00009042"/>
    </source>
</evidence>
<dbReference type="OrthoDB" id="407298at2759"/>
<dbReference type="Gene3D" id="2.120.10.70">
    <property type="entry name" value="Fucose-specific lectin"/>
    <property type="match status" value="1"/>
</dbReference>
<evidence type="ECO:0000313" key="3">
    <source>
        <dbReference type="Proteomes" id="UP000664132"/>
    </source>
</evidence>
<reference evidence="2" key="1">
    <citation type="submission" date="2021-02" db="EMBL/GenBank/DDBJ databases">
        <title>Genome sequence Cadophora malorum strain M34.</title>
        <authorList>
            <person name="Stefanovic E."/>
            <person name="Vu D."/>
            <person name="Scully C."/>
            <person name="Dijksterhuis J."/>
            <person name="Roader J."/>
            <person name="Houbraken J."/>
        </authorList>
    </citation>
    <scope>NUCLEOTIDE SEQUENCE</scope>
    <source>
        <strain evidence="2">M34</strain>
    </source>
</reference>
<protein>
    <recommendedName>
        <fullName evidence="4">Fucose-specific lectin</fullName>
    </recommendedName>
</protein>
<dbReference type="Pfam" id="PF07938">
    <property type="entry name" value="Fungal_lectin"/>
    <property type="match status" value="1"/>
</dbReference>
<dbReference type="InterPro" id="IPR012475">
    <property type="entry name" value="Fungal_lectin"/>
</dbReference>
<gene>
    <name evidence="2" type="ORF">IFR04_014478</name>
</gene>
<dbReference type="Proteomes" id="UP000664132">
    <property type="component" value="Unassembled WGS sequence"/>
</dbReference>
<name>A0A8H7T4S4_9HELO</name>
<keyword evidence="3" id="KW-1185">Reference proteome</keyword>
<dbReference type="SUPFAM" id="SSF89372">
    <property type="entry name" value="Fucose-specific lectin"/>
    <property type="match status" value="1"/>
</dbReference>
<proteinExistence type="inferred from homology"/>
<evidence type="ECO:0000313" key="2">
    <source>
        <dbReference type="EMBL" id="KAG4412382.1"/>
    </source>
</evidence>
<sequence>MANASVIANHTAIASVGDGNGVLRVYSVDIYGGIRETGYNGSGSSWWGGDKPIANAKIGSPIAVASSPGLKNIRLYYISPDFKLSELCYDADSSSKGWFSGELSTKGYQVAPYSQIAATYLATSQLKIRVYVQAPDNTVQEYSNDGSWYKDQSLGTAIPGSSISVIAYKGLATSIRLYYQAPNLDLIEKAHDDGSTWQKGEFSVKSASPRAAISATVWTVPGSTGTGIRVYYTGPNDTILEKANDGSWYDGAFKQASIPGSQVGSLSWYASSTKAPEIRVYFQAGVQVTGITEWKWQGGLGAWNIGHQPALPPANQ</sequence>